<reference evidence="2 3" key="1">
    <citation type="submission" date="2020-08" db="EMBL/GenBank/DDBJ databases">
        <title>Genomic Encyclopedia of Type Strains, Phase IV (KMG-IV): sequencing the most valuable type-strain genomes for metagenomic binning, comparative biology and taxonomic classification.</title>
        <authorList>
            <person name="Goeker M."/>
        </authorList>
    </citation>
    <scope>NUCLEOTIDE SEQUENCE [LARGE SCALE GENOMIC DNA]</scope>
    <source>
        <strain evidence="2 3">DSM 29007</strain>
    </source>
</reference>
<comment type="caution">
    <text evidence="2">The sequence shown here is derived from an EMBL/GenBank/DDBJ whole genome shotgun (WGS) entry which is preliminary data.</text>
</comment>
<keyword evidence="1" id="KW-0472">Membrane</keyword>
<keyword evidence="3" id="KW-1185">Reference proteome</keyword>
<feature type="transmembrane region" description="Helical" evidence="1">
    <location>
        <begin position="97"/>
        <end position="120"/>
    </location>
</feature>
<gene>
    <name evidence="2" type="ORF">HNQ61_001342</name>
</gene>
<evidence type="ECO:0000313" key="2">
    <source>
        <dbReference type="EMBL" id="MBB6069725.1"/>
    </source>
</evidence>
<protein>
    <submittedName>
        <fullName evidence="2">Uncharacterized protein</fullName>
    </submittedName>
</protein>
<evidence type="ECO:0000313" key="3">
    <source>
        <dbReference type="Proteomes" id="UP000582837"/>
    </source>
</evidence>
<accession>A0A841GWR9</accession>
<dbReference type="RefSeq" id="WP_170036162.1">
    <property type="nucleotide sequence ID" value="NZ_JABDTL010000002.1"/>
</dbReference>
<keyword evidence="1" id="KW-0812">Transmembrane</keyword>
<organism evidence="2 3">
    <name type="scientific">Longimicrobium terrae</name>
    <dbReference type="NCBI Taxonomy" id="1639882"/>
    <lineage>
        <taxon>Bacteria</taxon>
        <taxon>Pseudomonadati</taxon>
        <taxon>Gemmatimonadota</taxon>
        <taxon>Longimicrobiia</taxon>
        <taxon>Longimicrobiales</taxon>
        <taxon>Longimicrobiaceae</taxon>
        <taxon>Longimicrobium</taxon>
    </lineage>
</organism>
<name>A0A841GWR9_9BACT</name>
<proteinExistence type="predicted"/>
<evidence type="ECO:0000256" key="1">
    <source>
        <dbReference type="SAM" id="Phobius"/>
    </source>
</evidence>
<dbReference type="EMBL" id="JACHIA010000003">
    <property type="protein sequence ID" value="MBB6069725.1"/>
    <property type="molecule type" value="Genomic_DNA"/>
</dbReference>
<dbReference type="AlphaFoldDB" id="A0A841GWR9"/>
<keyword evidence="1" id="KW-1133">Transmembrane helix</keyword>
<feature type="transmembrane region" description="Helical" evidence="1">
    <location>
        <begin position="61"/>
        <end position="85"/>
    </location>
</feature>
<feature type="transmembrane region" description="Helical" evidence="1">
    <location>
        <begin position="28"/>
        <end position="49"/>
    </location>
</feature>
<sequence>MPWLIGLLAAFSAGAAFAYHRWRFKGVACFAAAAVAVDLIQGTVIWMIPHEELWNYRPWDWPCHATVVSVPLLVLAVALFVALYATRDLVVTLAGRMVVAGMVSALLAFPLVFVMLWWGVSVLSCDTL</sequence>
<dbReference type="Proteomes" id="UP000582837">
    <property type="component" value="Unassembled WGS sequence"/>
</dbReference>